<comment type="caution">
    <text evidence="2">The sequence shown here is derived from an EMBL/GenBank/DDBJ whole genome shotgun (WGS) entry which is preliminary data.</text>
</comment>
<accession>A0ABX5AWC9</accession>
<keyword evidence="1" id="KW-0233">DNA recombination</keyword>
<gene>
    <name evidence="2" type="ORF">GY24_10180</name>
</gene>
<evidence type="ECO:0008006" key="4">
    <source>
        <dbReference type="Google" id="ProtNLM"/>
    </source>
</evidence>
<evidence type="ECO:0000313" key="3">
    <source>
        <dbReference type="Proteomes" id="UP000237755"/>
    </source>
</evidence>
<sequence>MNAAAAEPYRYRPTLALPYWDEIGGFIEDAVTDAAATNGREPRTLFPATTAYVLWAWQSRGTPLERTRIFRASVVEEFVHLGMGHYLRGSRATHRATLTLMVRALNPADSLPKQRPIPRSVPTQPYSAAEIAALHSWALGQNTSRRRHDALTLLALGLGAGLATREILELRVSSMDIRGDQLVVIVWESRPRVVPVLPDWQPPLKRSAVEFDPGDWVFVPGRSGSRTWQVTDFLHRAHTTLDVRPSRMRATWLLHHLTHGTPPQEFLRISGLKNLAALDKIATFAPRTRHNQNPLIPR</sequence>
<dbReference type="EMBL" id="MPZN01000030">
    <property type="protein sequence ID" value="PPL18636.1"/>
    <property type="molecule type" value="Genomic_DNA"/>
</dbReference>
<dbReference type="InterPro" id="IPR011010">
    <property type="entry name" value="DNA_brk_join_enz"/>
</dbReference>
<dbReference type="InterPro" id="IPR013762">
    <property type="entry name" value="Integrase-like_cat_sf"/>
</dbReference>
<name>A0ABX5AWC9_9MICO</name>
<evidence type="ECO:0000256" key="1">
    <source>
        <dbReference type="ARBA" id="ARBA00023172"/>
    </source>
</evidence>
<dbReference type="RefSeq" id="WP_104475529.1">
    <property type="nucleotide sequence ID" value="NZ_MPZN01000030.1"/>
</dbReference>
<dbReference type="SUPFAM" id="SSF56349">
    <property type="entry name" value="DNA breaking-rejoining enzymes"/>
    <property type="match status" value="1"/>
</dbReference>
<reference evidence="2 3" key="1">
    <citation type="journal article" date="2008" name="Int. J. Syst. Evol. Microbiol.">
        <title>Leifsonia pindariensis sp. nov., isolated from the Pindari glacier of the Indian Himalayas, and emended description of the genus Leifsonia.</title>
        <authorList>
            <person name="Reddy G.S."/>
            <person name="Prabagaran S.R."/>
            <person name="Shivaji S."/>
        </authorList>
    </citation>
    <scope>NUCLEOTIDE SEQUENCE [LARGE SCALE GENOMIC DNA]</scope>
    <source>
        <strain evidence="2 3">PON 10</strain>
    </source>
</reference>
<evidence type="ECO:0000313" key="2">
    <source>
        <dbReference type="EMBL" id="PPL18636.1"/>
    </source>
</evidence>
<dbReference type="Gene3D" id="1.10.443.10">
    <property type="entry name" value="Intergrase catalytic core"/>
    <property type="match status" value="1"/>
</dbReference>
<protein>
    <recommendedName>
        <fullName evidence="4">Tyr recombinase domain-containing protein</fullName>
    </recommendedName>
</protein>
<proteinExistence type="predicted"/>
<dbReference type="Proteomes" id="UP000237755">
    <property type="component" value="Unassembled WGS sequence"/>
</dbReference>
<organism evidence="2 3">
    <name type="scientific">Microterricola pindariensis</name>
    <dbReference type="NCBI Taxonomy" id="478010"/>
    <lineage>
        <taxon>Bacteria</taxon>
        <taxon>Bacillati</taxon>
        <taxon>Actinomycetota</taxon>
        <taxon>Actinomycetes</taxon>
        <taxon>Micrococcales</taxon>
        <taxon>Microbacteriaceae</taxon>
        <taxon>Microterricola</taxon>
    </lineage>
</organism>
<keyword evidence="3" id="KW-1185">Reference proteome</keyword>